<keyword evidence="4" id="KW-1185">Reference proteome</keyword>
<keyword evidence="2" id="KW-0812">Transmembrane</keyword>
<reference evidence="3 4" key="1">
    <citation type="journal article" date="2018" name="Sci. Rep.">
        <title>A novel species of the marine cyanobacterium Acaryochloris with a unique pigment content and lifestyle.</title>
        <authorList>
            <person name="Partensky F."/>
            <person name="Six C."/>
            <person name="Ratin M."/>
            <person name="Garczarek L."/>
            <person name="Vaulot D."/>
            <person name="Probert I."/>
            <person name="Calteau A."/>
            <person name="Gourvil P."/>
            <person name="Marie D."/>
            <person name="Grebert T."/>
            <person name="Bouchier C."/>
            <person name="Le Panse S."/>
            <person name="Gachenot M."/>
            <person name="Rodriguez F."/>
            <person name="Garrido J.L."/>
        </authorList>
    </citation>
    <scope>NUCLEOTIDE SEQUENCE [LARGE SCALE GENOMIC DNA]</scope>
    <source>
        <strain evidence="3 4">RCC1774</strain>
    </source>
</reference>
<accession>A0A2W1JXD5</accession>
<keyword evidence="2" id="KW-1133">Transmembrane helix</keyword>
<sequence length="266" mass="30425">MVKNNKPSEEGGKFAKDRAGGSGLTAAVNRLTDWHYEQTKALTLLNWVGYGLLIFFLFDLIEIFYAPQFMNPAWELETLGKLTERVAVPLIGFGLVFIGGLEKRGEIERSWVKFLSWVTLLAAIVFLLWVPLGIFDTIRINQAMQTQINTQLEQQTEQAQTQVKAVKEQLDQVSSPEELKEFLSRLKLDEQAQTVEDPQQVAPIKTQISTMLDNRVSNLDVQAQNALTTQRTTLIKRSLKWNLNSLVSGALFFSFWRGTRWVRQYR</sequence>
<dbReference type="NCBIfam" id="NF038305">
    <property type="entry name" value="HpsJ_fam"/>
    <property type="match status" value="1"/>
</dbReference>
<keyword evidence="2" id="KW-0472">Membrane</keyword>
<dbReference type="OrthoDB" id="532366at2"/>
<feature type="compositionally biased region" description="Basic and acidic residues" evidence="1">
    <location>
        <begin position="1"/>
        <end position="19"/>
    </location>
</feature>
<proteinExistence type="predicted"/>
<dbReference type="EMBL" id="PQWO01000003">
    <property type="protein sequence ID" value="PZD74264.1"/>
    <property type="molecule type" value="Genomic_DNA"/>
</dbReference>
<protein>
    <submittedName>
        <fullName evidence="3">Uncharacterized protein</fullName>
    </submittedName>
</protein>
<dbReference type="Proteomes" id="UP000248857">
    <property type="component" value="Unassembled WGS sequence"/>
</dbReference>
<evidence type="ECO:0000256" key="2">
    <source>
        <dbReference type="SAM" id="Phobius"/>
    </source>
</evidence>
<name>A0A2W1JXD5_9CYAN</name>
<evidence type="ECO:0000256" key="1">
    <source>
        <dbReference type="SAM" id="MobiDB-lite"/>
    </source>
</evidence>
<dbReference type="AlphaFoldDB" id="A0A2W1JXD5"/>
<gene>
    <name evidence="3" type="ORF">C1752_01168</name>
</gene>
<organism evidence="3 4">
    <name type="scientific">Acaryochloris thomasi RCC1774</name>
    <dbReference type="NCBI Taxonomy" id="1764569"/>
    <lineage>
        <taxon>Bacteria</taxon>
        <taxon>Bacillati</taxon>
        <taxon>Cyanobacteriota</taxon>
        <taxon>Cyanophyceae</taxon>
        <taxon>Acaryochloridales</taxon>
        <taxon>Acaryochloridaceae</taxon>
        <taxon>Acaryochloris</taxon>
        <taxon>Acaryochloris thomasi</taxon>
    </lineage>
</organism>
<comment type="caution">
    <text evidence="3">The sequence shown here is derived from an EMBL/GenBank/DDBJ whole genome shotgun (WGS) entry which is preliminary data.</text>
</comment>
<evidence type="ECO:0000313" key="4">
    <source>
        <dbReference type="Proteomes" id="UP000248857"/>
    </source>
</evidence>
<dbReference type="RefSeq" id="WP_110985154.1">
    <property type="nucleotide sequence ID" value="NZ_CAWNWM010000003.1"/>
</dbReference>
<dbReference type="InterPro" id="IPR047709">
    <property type="entry name" value="HpsJ-like"/>
</dbReference>
<evidence type="ECO:0000313" key="3">
    <source>
        <dbReference type="EMBL" id="PZD74264.1"/>
    </source>
</evidence>
<feature type="transmembrane region" description="Helical" evidence="2">
    <location>
        <begin position="86"/>
        <end position="102"/>
    </location>
</feature>
<feature type="transmembrane region" description="Helical" evidence="2">
    <location>
        <begin position="114"/>
        <end position="135"/>
    </location>
</feature>
<feature type="transmembrane region" description="Helical" evidence="2">
    <location>
        <begin position="44"/>
        <end position="66"/>
    </location>
</feature>
<feature type="region of interest" description="Disordered" evidence="1">
    <location>
        <begin position="1"/>
        <end position="20"/>
    </location>
</feature>